<keyword evidence="1 2" id="KW-0812">Transmembrane</keyword>
<dbReference type="GO" id="GO:0005886">
    <property type="term" value="C:plasma membrane"/>
    <property type="evidence" value="ECO:0007669"/>
    <property type="project" value="TreeGrafter"/>
</dbReference>
<dbReference type="PRINTS" id="PR01320">
    <property type="entry name" value="KIRCHANNEL"/>
</dbReference>
<reference evidence="4" key="1">
    <citation type="submission" date="2018-04" db="EMBL/GenBank/DDBJ databases">
        <authorList>
            <person name="Go L.Y."/>
            <person name="Mitchell J.A."/>
        </authorList>
    </citation>
    <scope>NUCLEOTIDE SEQUENCE</scope>
    <source>
        <tissue evidence="4">Whole organism</tissue>
    </source>
</reference>
<dbReference type="EMBL" id="UFQS01001563">
    <property type="protein sequence ID" value="SSX11456.1"/>
    <property type="molecule type" value="Genomic_DNA"/>
</dbReference>
<keyword evidence="1" id="KW-0407">Ion channel</keyword>
<keyword evidence="2" id="KW-0472">Membrane</keyword>
<accession>A0A336MQG3</accession>
<comment type="subcellular location">
    <subcellularLocation>
        <location evidence="1">Membrane</location>
        <topology evidence="1">Multi-pass membrane protein</topology>
    </subcellularLocation>
</comment>
<name>A0A336MQG3_CULSO</name>
<comment type="similarity">
    <text evidence="1">Belongs to the inward rectifier-type potassium channel (TC 1.A.2.1) family.</text>
</comment>
<keyword evidence="2" id="KW-1133">Transmembrane helix</keyword>
<dbReference type="AlphaFoldDB" id="A0A336MQG3"/>
<organism evidence="5">
    <name type="scientific">Culicoides sonorensis</name>
    <name type="common">Biting midge</name>
    <dbReference type="NCBI Taxonomy" id="179676"/>
    <lineage>
        <taxon>Eukaryota</taxon>
        <taxon>Metazoa</taxon>
        <taxon>Ecdysozoa</taxon>
        <taxon>Arthropoda</taxon>
        <taxon>Hexapoda</taxon>
        <taxon>Insecta</taxon>
        <taxon>Pterygota</taxon>
        <taxon>Neoptera</taxon>
        <taxon>Endopterygota</taxon>
        <taxon>Diptera</taxon>
        <taxon>Nematocera</taxon>
        <taxon>Chironomoidea</taxon>
        <taxon>Ceratopogonidae</taxon>
        <taxon>Ceratopogoninae</taxon>
        <taxon>Culicoides</taxon>
        <taxon>Monoculicoides</taxon>
    </lineage>
</organism>
<evidence type="ECO:0000256" key="2">
    <source>
        <dbReference type="SAM" id="Phobius"/>
    </source>
</evidence>
<dbReference type="Pfam" id="PF01007">
    <property type="entry name" value="IRK"/>
    <property type="match status" value="1"/>
</dbReference>
<dbReference type="InterPro" id="IPR040445">
    <property type="entry name" value="Kir_TM"/>
</dbReference>
<dbReference type="PANTHER" id="PTHR11767:SF115">
    <property type="entry name" value="INWARDLY RECTIFYING POTASSIUM CHANNEL 3, ISOFORM D"/>
    <property type="match status" value="1"/>
</dbReference>
<dbReference type="GO" id="GO:1990573">
    <property type="term" value="P:potassium ion import across plasma membrane"/>
    <property type="evidence" value="ECO:0007669"/>
    <property type="project" value="TreeGrafter"/>
</dbReference>
<protein>
    <submittedName>
        <fullName evidence="5">CSON003188 protein</fullName>
    </submittedName>
</protein>
<keyword evidence="1" id="KW-0406">Ion transport</keyword>
<dbReference type="InterPro" id="IPR016449">
    <property type="entry name" value="K_chnl_inward-rec_Kir"/>
</dbReference>
<keyword evidence="1" id="KW-0630">Potassium</keyword>
<reference evidence="5" key="2">
    <citation type="submission" date="2018-07" db="EMBL/GenBank/DDBJ databases">
        <authorList>
            <person name="Quirk P.G."/>
            <person name="Krulwich T.A."/>
        </authorList>
    </citation>
    <scope>NUCLEOTIDE SEQUENCE</scope>
</reference>
<keyword evidence="1" id="KW-0813">Transport</keyword>
<evidence type="ECO:0000256" key="1">
    <source>
        <dbReference type="RuleBase" id="RU003822"/>
    </source>
</evidence>
<dbReference type="PANTHER" id="PTHR11767">
    <property type="entry name" value="INWARD RECTIFIER POTASSIUM CHANNEL"/>
    <property type="match status" value="1"/>
</dbReference>
<feature type="transmembrane region" description="Helical" evidence="2">
    <location>
        <begin position="43"/>
        <end position="64"/>
    </location>
</feature>
<dbReference type="VEuPathDB" id="VectorBase:CSON003188"/>
<gene>
    <name evidence="5" type="primary">CSON003188</name>
</gene>
<dbReference type="GO" id="GO:0034765">
    <property type="term" value="P:regulation of monoatomic ion transmembrane transport"/>
    <property type="evidence" value="ECO:0007669"/>
    <property type="project" value="TreeGrafter"/>
</dbReference>
<evidence type="ECO:0000313" key="4">
    <source>
        <dbReference type="EMBL" id="SSX11456.1"/>
    </source>
</evidence>
<dbReference type="EMBL" id="UFQT01001563">
    <property type="protein sequence ID" value="SSX31023.1"/>
    <property type="molecule type" value="Genomic_DNA"/>
</dbReference>
<dbReference type="Gene3D" id="1.10.287.70">
    <property type="match status" value="1"/>
</dbReference>
<dbReference type="GO" id="GO:0034702">
    <property type="term" value="C:monoatomic ion channel complex"/>
    <property type="evidence" value="ECO:0007669"/>
    <property type="project" value="UniProtKB-KW"/>
</dbReference>
<keyword evidence="1" id="KW-0633">Potassium transport</keyword>
<evidence type="ECO:0000259" key="3">
    <source>
        <dbReference type="Pfam" id="PF01007"/>
    </source>
</evidence>
<sequence>MSGRIMTKSGNRRINEVRVPQKSLKFLKDIAHTLIELAWWKTVLIFISCYFLSWTFFAMLWYLIAWAHNDLEFDELSGERLNDGKAPCLTGGDTIHGVFMLSMESQVSTGYGEHYPNEECHEASKKFVL</sequence>
<proteinExistence type="inferred from homology"/>
<dbReference type="SUPFAM" id="SSF81324">
    <property type="entry name" value="Voltage-gated potassium channels"/>
    <property type="match status" value="1"/>
</dbReference>
<dbReference type="GO" id="GO:0005242">
    <property type="term" value="F:inward rectifier potassium channel activity"/>
    <property type="evidence" value="ECO:0007669"/>
    <property type="project" value="InterPro"/>
</dbReference>
<evidence type="ECO:0000313" key="5">
    <source>
        <dbReference type="EMBL" id="SSX31023.1"/>
    </source>
</evidence>
<feature type="domain" description="Potassium channel inwardly rectifying transmembrane" evidence="3">
    <location>
        <begin position="6"/>
        <end position="125"/>
    </location>
</feature>
<keyword evidence="1" id="KW-0851">Voltage-gated channel</keyword>